<feature type="region of interest" description="Disordered" evidence="1">
    <location>
        <begin position="130"/>
        <end position="176"/>
    </location>
</feature>
<evidence type="ECO:0000313" key="2">
    <source>
        <dbReference type="EMBL" id="BAE21652.1"/>
    </source>
</evidence>
<feature type="compositionally biased region" description="Basic and acidic residues" evidence="1">
    <location>
        <begin position="130"/>
        <end position="141"/>
    </location>
</feature>
<evidence type="ECO:0000313" key="3">
    <source>
        <dbReference type="MGI" id="MGI:3613760"/>
    </source>
</evidence>
<dbReference type="RNAct" id="Q3V053">
    <property type="molecule type" value="protein"/>
</dbReference>
<evidence type="ECO:0000256" key="1">
    <source>
        <dbReference type="SAM" id="MobiDB-lite"/>
    </source>
</evidence>
<proteinExistence type="evidence at transcript level"/>
<sequence>MREKNLQSLPLQSHKDLLKDIVTGDGNMSLSRGSRAASQYPELDFLEEHVLRGRNIKPKKKELLQATLPICRLERRHEEIQTSKQEKMKSKRVNSREAWIQLFPKKPFLGQKPKDLGPLLMEGASLQHKEKSQALELSSKDHRLKSSPRLHRQNLQSAQDDSDKETPGEGSKTERRKLRTEWWDPTVWGDPVKLVEREQSLRKICSEVHSDQRKLSFPMGRSSYKDIIPTGRSSY</sequence>
<reference evidence="2" key="8">
    <citation type="journal article" date="2005" name="Science">
        <title>Antisense Transcription in the Mammalian Transcriptome.</title>
        <authorList>
            <consortium name="RIKEN Genome Exploration Research Group and Genome Science Group (Genome Network Project Core Group) and the FANTOM Consortium"/>
        </authorList>
    </citation>
    <scope>NUCLEOTIDE SEQUENCE</scope>
    <source>
        <strain evidence="2">C57BL/6J</strain>
        <tissue evidence="2">Testis</tissue>
    </source>
</reference>
<reference evidence="2" key="2">
    <citation type="journal article" date="2000" name="Genome Res.">
        <title>Normalization and subtraction of cap-trapper-selected cDNAs to prepare full-length cDNA libraries for rapid discovery of new genes.</title>
        <authorList>
            <person name="Carninci P."/>
            <person name="Shibata Y."/>
            <person name="Hayatsu N."/>
            <person name="Sugahara Y."/>
            <person name="Shibata K."/>
            <person name="Itoh M."/>
            <person name="Konno H."/>
            <person name="Okazaki Y."/>
            <person name="Muramatsu M."/>
            <person name="Hayashizaki Y."/>
        </authorList>
    </citation>
    <scope>NUCLEOTIDE SEQUENCE</scope>
    <source>
        <strain evidence="2">C57BL/6J</strain>
        <tissue evidence="2">Testis</tissue>
    </source>
</reference>
<dbReference type="MGI" id="MGI:3613760">
    <property type="gene designation" value="4933427I04Rik"/>
</dbReference>
<dbReference type="AGR" id="MGI:3613760"/>
<reference evidence="2" key="4">
    <citation type="journal article" date="2001" name="Nature">
        <title>Functional annotation of a full-length mouse cDNA collection.</title>
        <authorList>
            <consortium name="The RIKEN Genome Exploration Research Group Phase II Team and the FANTOM Consortium"/>
        </authorList>
    </citation>
    <scope>NUCLEOTIDE SEQUENCE</scope>
    <source>
        <strain evidence="2">C57BL/6J</strain>
        <tissue evidence="2">Testis</tissue>
    </source>
</reference>
<reference evidence="2" key="7">
    <citation type="journal article" date="2005" name="Science">
        <title>The Transcriptional Landscape of the Mammalian Genome.</title>
        <authorList>
            <consortium name="The FANTOM Consortium"/>
            <consortium name="Riken Genome Exploration Research Group and Genome Science Group (Genome Network Project Core Group)"/>
        </authorList>
    </citation>
    <scope>NUCLEOTIDE SEQUENCE</scope>
    <source>
        <strain evidence="2">C57BL/6J</strain>
        <tissue evidence="2">Testis</tissue>
    </source>
</reference>
<accession>Q3V053</accession>
<dbReference type="AlphaFoldDB" id="Q3V053"/>
<feature type="compositionally biased region" description="Basic residues" evidence="1">
    <location>
        <begin position="142"/>
        <end position="152"/>
    </location>
</feature>
<dbReference type="ProteomicsDB" id="337320"/>
<dbReference type="EMBL" id="AK133427">
    <property type="protein sequence ID" value="BAE21652.1"/>
    <property type="molecule type" value="mRNA"/>
</dbReference>
<dbReference type="HOGENOM" id="CLU_1202290_0_0_1"/>
<gene>
    <name evidence="3" type="primary">4933427I04Rik</name>
</gene>
<reference evidence="2" key="5">
    <citation type="journal article" date="2002" name="Nature">
        <title>Analysis of the mouse transcriptome based on functional annotation of 60,770 full-length cDNAs.</title>
        <authorList>
            <consortium name="The FANTOM Consortium and the RIKEN Genome Exploration Research Group Phase I and II Team"/>
        </authorList>
    </citation>
    <scope>NUCLEOTIDE SEQUENCE</scope>
    <source>
        <strain evidence="2">C57BL/6J</strain>
        <tissue evidence="2">Testis</tissue>
    </source>
</reference>
<feature type="compositionally biased region" description="Basic and acidic residues" evidence="1">
    <location>
        <begin position="164"/>
        <end position="173"/>
    </location>
</feature>
<reference evidence="2" key="1">
    <citation type="journal article" date="1999" name="Methods Enzymol.">
        <title>High-efficiency full-length cDNA cloning.</title>
        <authorList>
            <person name="Carninci P."/>
            <person name="Hayashizaki Y."/>
        </authorList>
    </citation>
    <scope>NUCLEOTIDE SEQUENCE</scope>
    <source>
        <strain evidence="2">C57BL/6J</strain>
        <tissue evidence="2">Testis</tissue>
    </source>
</reference>
<dbReference type="PhylomeDB" id="Q3V053"/>
<organism evidence="2">
    <name type="scientific">Mus musculus</name>
    <name type="common">Mouse</name>
    <dbReference type="NCBI Taxonomy" id="10090"/>
    <lineage>
        <taxon>Eukaryota</taxon>
        <taxon>Metazoa</taxon>
        <taxon>Chordata</taxon>
        <taxon>Craniata</taxon>
        <taxon>Vertebrata</taxon>
        <taxon>Euteleostomi</taxon>
        <taxon>Mammalia</taxon>
        <taxon>Eutheria</taxon>
        <taxon>Euarchontoglires</taxon>
        <taxon>Glires</taxon>
        <taxon>Rodentia</taxon>
        <taxon>Myomorpha</taxon>
        <taxon>Muroidea</taxon>
        <taxon>Muridae</taxon>
        <taxon>Murinae</taxon>
        <taxon>Mus</taxon>
        <taxon>Mus</taxon>
    </lineage>
</organism>
<name>Q3V053_MOUSE</name>
<reference evidence="2" key="3">
    <citation type="journal article" date="2000" name="Genome Res.">
        <title>RIKEN integrated sequence analysis (RISA) system--384-format sequencing pipeline with 384 multicapillary sequencer.</title>
        <authorList>
            <person name="Shibata K."/>
            <person name="Itoh M."/>
            <person name="Aizawa K."/>
            <person name="Nagaoka S."/>
            <person name="Sasaki N."/>
            <person name="Carninci P."/>
            <person name="Konno H."/>
            <person name="Akiyama J."/>
            <person name="Nishi K."/>
            <person name="Kitsunai T."/>
            <person name="Tashiro H."/>
            <person name="Itoh M."/>
            <person name="Sumi N."/>
            <person name="Ishii Y."/>
            <person name="Nakamura S."/>
            <person name="Hazama M."/>
            <person name="Nishine T."/>
            <person name="Harada A."/>
            <person name="Yamamoto R."/>
            <person name="Matsumoto H."/>
            <person name="Sakaguchi S."/>
            <person name="Ikegami T."/>
            <person name="Kashiwagi K."/>
            <person name="Fujiwake S."/>
            <person name="Inoue K."/>
            <person name="Togawa Y."/>
            <person name="Izawa M."/>
            <person name="Ohara E."/>
            <person name="Watahiki M."/>
            <person name="Yoneda Y."/>
            <person name="Ishikawa T."/>
            <person name="Ozawa K."/>
            <person name="Tanaka T."/>
            <person name="Matsuura S."/>
            <person name="Kawai J."/>
            <person name="Okazaki Y."/>
            <person name="Muramatsu M."/>
            <person name="Inoue Y."/>
            <person name="Kira A."/>
            <person name="Hayashizaki Y."/>
        </authorList>
    </citation>
    <scope>NUCLEOTIDE SEQUENCE</scope>
    <source>
        <strain evidence="2">C57BL/6J</strain>
        <tissue evidence="2">Testis</tissue>
    </source>
</reference>
<reference evidence="2" key="6">
    <citation type="submission" date="2004-03" db="EMBL/GenBank/DDBJ databases">
        <authorList>
            <person name="Arakawa T."/>
            <person name="Carninci P."/>
            <person name="Fukuda S."/>
            <person name="Hashizume W."/>
            <person name="Hayashida K."/>
            <person name="Hori F."/>
            <person name="Iida J."/>
            <person name="Imamura K."/>
            <person name="Imotani K."/>
            <person name="Itoh M."/>
            <person name="Kanagawa S."/>
            <person name="Kawai J."/>
            <person name="Kojima M."/>
            <person name="Konno H."/>
            <person name="Murata M."/>
            <person name="Nakamura M."/>
            <person name="Ninomiya N."/>
            <person name="Nishiyori H."/>
            <person name="Nomura K."/>
            <person name="Ohno M."/>
            <person name="Sakazume N."/>
            <person name="Sano H."/>
            <person name="Sasaki D."/>
            <person name="Shibata K."/>
            <person name="Shiraki T."/>
            <person name="Tagami M."/>
            <person name="Tagami Y."/>
            <person name="Waki K."/>
            <person name="Watahiki A."/>
            <person name="Muramatsu M."/>
            <person name="Hayashizaki Y."/>
        </authorList>
    </citation>
    <scope>NUCLEOTIDE SEQUENCE</scope>
    <source>
        <strain evidence="2">C57BL/6J</strain>
        <tissue evidence="2">Testis</tissue>
    </source>
</reference>
<protein>
    <submittedName>
        <fullName evidence="2">Uncharacterized protein</fullName>
    </submittedName>
</protein>